<evidence type="ECO:0000256" key="2">
    <source>
        <dbReference type="ARBA" id="ARBA00013019"/>
    </source>
</evidence>
<gene>
    <name evidence="10" type="ORF">SLOPH_391</name>
</gene>
<evidence type="ECO:0000256" key="5">
    <source>
        <dbReference type="ARBA" id="ARBA00022857"/>
    </source>
</evidence>
<feature type="domain" description="Glucose-6-phosphate dehydrogenase C-terminal" evidence="9">
    <location>
        <begin position="161"/>
        <end position="413"/>
    </location>
</feature>
<dbReference type="GO" id="GO:0009051">
    <property type="term" value="P:pentose-phosphate shunt, oxidative branch"/>
    <property type="evidence" value="ECO:0007669"/>
    <property type="project" value="TreeGrafter"/>
</dbReference>
<evidence type="ECO:0000313" key="10">
    <source>
        <dbReference type="EMBL" id="EPR77970.1"/>
    </source>
</evidence>
<dbReference type="InterPro" id="IPR001282">
    <property type="entry name" value="G6P_DH"/>
</dbReference>
<proteinExistence type="predicted"/>
<reference evidence="11" key="1">
    <citation type="journal article" date="2013" name="PLoS Genet.">
        <title>The genome of Spraguea lophii and the basis of host-microsporidian interactions.</title>
        <authorList>
            <person name="Campbell S.E."/>
            <person name="Williams T.A."/>
            <person name="Yousuf A."/>
            <person name="Soanes D.M."/>
            <person name="Paszkiewicz K.H."/>
            <person name="Williams B.A.P."/>
        </authorList>
    </citation>
    <scope>NUCLEOTIDE SEQUENCE [LARGE SCALE GENOMIC DNA]</scope>
    <source>
        <strain evidence="11">42_110</strain>
    </source>
</reference>
<feature type="domain" description="Glucose-6-phosphate dehydrogenase NAD-binding" evidence="8">
    <location>
        <begin position="4"/>
        <end position="149"/>
    </location>
</feature>
<dbReference type="AlphaFoldDB" id="S7W5A9"/>
<name>S7W5A9_SPRLO</name>
<keyword evidence="7" id="KW-0119">Carbohydrate metabolism</keyword>
<evidence type="ECO:0000259" key="8">
    <source>
        <dbReference type="Pfam" id="PF00479"/>
    </source>
</evidence>
<comment type="pathway">
    <text evidence="1">Carbohydrate degradation; pentose phosphate pathway; D-ribulose 5-phosphate from D-glucose 6-phosphate (oxidative stage): step 1/3.</text>
</comment>
<evidence type="ECO:0000256" key="6">
    <source>
        <dbReference type="ARBA" id="ARBA00023002"/>
    </source>
</evidence>
<dbReference type="Gene3D" id="3.40.50.720">
    <property type="entry name" value="NAD(P)-binding Rossmann-like Domain"/>
    <property type="match status" value="1"/>
</dbReference>
<keyword evidence="5" id="KW-0521">NADP</keyword>
<dbReference type="OMA" id="TWNNKHI"/>
<keyword evidence="6" id="KW-0560">Oxidoreductase</keyword>
<dbReference type="EC" id="1.1.1.49" evidence="2"/>
<dbReference type="InterPro" id="IPR022675">
    <property type="entry name" value="G6P_DH_C"/>
</dbReference>
<dbReference type="InterPro" id="IPR022674">
    <property type="entry name" value="G6P_DH_NAD-bd"/>
</dbReference>
<organism evidence="10 11">
    <name type="scientific">Spraguea lophii (strain 42_110)</name>
    <name type="common">Microsporidian parasite</name>
    <dbReference type="NCBI Taxonomy" id="1358809"/>
    <lineage>
        <taxon>Eukaryota</taxon>
        <taxon>Fungi</taxon>
        <taxon>Fungi incertae sedis</taxon>
        <taxon>Microsporidia</taxon>
        <taxon>Spragueidae</taxon>
        <taxon>Spraguea</taxon>
    </lineage>
</organism>
<dbReference type="InParanoid" id="S7W5A9"/>
<dbReference type="PANTHER" id="PTHR23429">
    <property type="entry name" value="GLUCOSE-6-PHOSPHATE 1-DEHYDROGENASE G6PD"/>
    <property type="match status" value="1"/>
</dbReference>
<dbReference type="EMBL" id="ATCN01001118">
    <property type="protein sequence ID" value="EPR77970.1"/>
    <property type="molecule type" value="Genomic_DNA"/>
</dbReference>
<dbReference type="Gene3D" id="3.30.360.10">
    <property type="entry name" value="Dihydrodipicolinate Reductase, domain 2"/>
    <property type="match status" value="1"/>
</dbReference>
<dbReference type="UniPathway" id="UPA00115">
    <property type="reaction ID" value="UER00408"/>
</dbReference>
<dbReference type="Pfam" id="PF02781">
    <property type="entry name" value="G6PD_C"/>
    <property type="match status" value="1"/>
</dbReference>
<dbReference type="GO" id="GO:0050661">
    <property type="term" value="F:NADP binding"/>
    <property type="evidence" value="ECO:0007669"/>
    <property type="project" value="InterPro"/>
</dbReference>
<dbReference type="VEuPathDB" id="MicrosporidiaDB:SLOPH_391"/>
<dbReference type="PANTHER" id="PTHR23429:SF0">
    <property type="entry name" value="GLUCOSE-6-PHOSPHATE 1-DEHYDROGENASE"/>
    <property type="match status" value="1"/>
</dbReference>
<evidence type="ECO:0000256" key="7">
    <source>
        <dbReference type="ARBA" id="ARBA00023277"/>
    </source>
</evidence>
<dbReference type="SUPFAM" id="SSF51735">
    <property type="entry name" value="NAD(P)-binding Rossmann-fold domains"/>
    <property type="match status" value="1"/>
</dbReference>
<dbReference type="Proteomes" id="UP000014978">
    <property type="component" value="Unassembled WGS sequence"/>
</dbReference>
<dbReference type="Pfam" id="PF00479">
    <property type="entry name" value="G6PD_N"/>
    <property type="match status" value="1"/>
</dbReference>
<comment type="caution">
    <text evidence="10">The sequence shown here is derived from an EMBL/GenBank/DDBJ whole genome shotgun (WGS) entry which is preliminary data.</text>
</comment>
<dbReference type="STRING" id="1358809.S7W5A9"/>
<evidence type="ECO:0000313" key="11">
    <source>
        <dbReference type="Proteomes" id="UP000014978"/>
    </source>
</evidence>
<protein>
    <recommendedName>
        <fullName evidence="3">Glucose-6-phosphate 1-dehydrogenase</fullName>
        <ecNumber evidence="2">1.1.1.49</ecNumber>
    </recommendedName>
</protein>
<dbReference type="GO" id="GO:0004345">
    <property type="term" value="F:glucose-6-phosphate dehydrogenase activity"/>
    <property type="evidence" value="ECO:0007669"/>
    <property type="project" value="UniProtKB-EC"/>
</dbReference>
<evidence type="ECO:0000256" key="1">
    <source>
        <dbReference type="ARBA" id="ARBA00004937"/>
    </source>
</evidence>
<keyword evidence="11" id="KW-1185">Reference proteome</keyword>
<dbReference type="PRINTS" id="PR00079">
    <property type="entry name" value="G6PDHDRGNASE"/>
</dbReference>
<dbReference type="FunCoup" id="S7W5A9">
    <property type="interactions" value="113"/>
</dbReference>
<evidence type="ECO:0000256" key="3">
    <source>
        <dbReference type="ARBA" id="ARBA00020444"/>
    </source>
</evidence>
<sequence length="418" mass="48732">MQIVFFGGSGDLAQRKLLYYLSKIDCKNLEIIAYARSDIDTKAFIKKLEKLHNYSKGLIKRIKYIKGQYHDLSGLREYLTDDKIAYYLSVPPLVYSVILKNLNNLKPGQVLIEKPYGSNIYEFNDIKKFMVENKQFEVKLVDHYFLKEVMLVFNYFLKDFKFNKKFIKNIKITSKEVLGAEGRAFFDKYGIIMDIIQTHLLELLLLILSGSYESSKRAEIAKDLDIIEESLIIGQYSSYTSEINQESTTETFASIDFLSKNKDLENIIFTLVAGKGMDEKLTEVKIELNSNGIKHIITAMNRKELLEINSLIKDVYLIANIYPKKEIFLRVILKDDTQRDITIHSTDAIIRRKEKMFGTYSDYALVFDSIVYNKDVPMVSVEEVDYIWNMFNKIDKNKKKLIFYEKGTSDPMQKIKKK</sequence>
<keyword evidence="4" id="KW-0313">Glucose metabolism</keyword>
<evidence type="ECO:0000256" key="4">
    <source>
        <dbReference type="ARBA" id="ARBA00022526"/>
    </source>
</evidence>
<dbReference type="HOGENOM" id="CLU_051220_0_0_1"/>
<accession>S7W5A9</accession>
<dbReference type="GO" id="GO:0006006">
    <property type="term" value="P:glucose metabolic process"/>
    <property type="evidence" value="ECO:0007669"/>
    <property type="project" value="UniProtKB-KW"/>
</dbReference>
<dbReference type="InterPro" id="IPR036291">
    <property type="entry name" value="NAD(P)-bd_dom_sf"/>
</dbReference>
<dbReference type="SUPFAM" id="SSF55347">
    <property type="entry name" value="Glyceraldehyde-3-phosphate dehydrogenase-like, C-terminal domain"/>
    <property type="match status" value="1"/>
</dbReference>
<dbReference type="OrthoDB" id="60984at2759"/>
<evidence type="ECO:0000259" key="9">
    <source>
        <dbReference type="Pfam" id="PF02781"/>
    </source>
</evidence>